<dbReference type="Proteomes" id="UP000217473">
    <property type="component" value="Unassembled WGS sequence"/>
</dbReference>
<dbReference type="EMBL" id="MWUR01000002">
    <property type="protein sequence ID" value="PCF52157.1"/>
    <property type="molecule type" value="Genomic_DNA"/>
</dbReference>
<protein>
    <submittedName>
        <fullName evidence="1">Uncharacterized protein</fullName>
    </submittedName>
</protein>
<evidence type="ECO:0000313" key="1">
    <source>
        <dbReference type="EMBL" id="PCF52157.1"/>
    </source>
</evidence>
<dbReference type="AlphaFoldDB" id="A0AAX0QXP0"/>
<proteinExistence type="predicted"/>
<gene>
    <name evidence="1" type="ORF">B5C07_01575</name>
    <name evidence="2" type="ORF">CDL68_04045</name>
</gene>
<evidence type="ECO:0000313" key="3">
    <source>
        <dbReference type="Proteomes" id="UP000217473"/>
    </source>
</evidence>
<organism evidence="1 3">
    <name type="scientific">Staphylococcus delphini</name>
    <dbReference type="NCBI Taxonomy" id="53344"/>
    <lineage>
        <taxon>Bacteria</taxon>
        <taxon>Bacillati</taxon>
        <taxon>Bacillota</taxon>
        <taxon>Bacilli</taxon>
        <taxon>Bacillales</taxon>
        <taxon>Staphylococcaceae</taxon>
        <taxon>Staphylococcus</taxon>
        <taxon>Staphylococcus intermedius group</taxon>
    </lineage>
</organism>
<dbReference type="Proteomes" id="UP000266198">
    <property type="component" value="Unassembled WGS sequence"/>
</dbReference>
<evidence type="ECO:0000313" key="2">
    <source>
        <dbReference type="EMBL" id="RIZ54891.1"/>
    </source>
</evidence>
<accession>A0AAX0QXP0</accession>
<comment type="caution">
    <text evidence="1">The sequence shown here is derived from an EMBL/GenBank/DDBJ whole genome shotgun (WGS) entry which is preliminary data.</text>
</comment>
<evidence type="ECO:0000313" key="4">
    <source>
        <dbReference type="Proteomes" id="UP000266198"/>
    </source>
</evidence>
<dbReference type="EMBL" id="NIPK01000005">
    <property type="protein sequence ID" value="RIZ54891.1"/>
    <property type="molecule type" value="Genomic_DNA"/>
</dbReference>
<name>A0AAX0QXP0_9STAP</name>
<reference evidence="1 3" key="1">
    <citation type="journal article" date="2017" name="PLoS ONE">
        <title>Development of a real-time PCR for detection of Staphylococcus pseudintermedius using a novel automated comparison of whole-genome sequences.</title>
        <authorList>
            <person name="Verstappen K.M."/>
            <person name="Huijbregts L."/>
            <person name="Spaninks M."/>
            <person name="Wagenaar J.A."/>
            <person name="Fluit A.C."/>
            <person name="Duim B."/>
        </authorList>
    </citation>
    <scope>NUCLEOTIDE SEQUENCE [LARGE SCALE GENOMIC DNA]</scope>
    <source>
        <strain evidence="1 3">15S02591-1</strain>
    </source>
</reference>
<keyword evidence="4" id="KW-1185">Reference proteome</keyword>
<reference evidence="2 4" key="2">
    <citation type="submission" date="2017-06" db="EMBL/GenBank/DDBJ databases">
        <title>Identification of a new gene, sdsY, involved in staphylococcal internalization in non-professional phagocytic cells (NPPCs).</title>
        <authorList>
            <person name="Maali Y."/>
            <person name="Martins-Simoes P."/>
            <person name="Trouillet-Assant S."/>
            <person name="Laurent F."/>
            <person name="Diot A."/>
            <person name="Verhoeven P."/>
            <person name="Bouvard D."/>
            <person name="Vandenesch F."/>
            <person name="Bes M."/>
        </authorList>
    </citation>
    <scope>NUCLEOTIDE SEQUENCE [LARGE SCALE GENOMIC DNA]</scope>
    <source>
        <strain evidence="2 4">Heidy</strain>
    </source>
</reference>
<sequence>MRIKLFDFSSFKFVSLLRSVKIQIAKMDETPEGSDAAENPIRLHSVYFSIKPNLVEASP</sequence>